<dbReference type="Gene3D" id="3.30.70.120">
    <property type="match status" value="1"/>
</dbReference>
<evidence type="ECO:0000256" key="4">
    <source>
        <dbReference type="ARBA" id="ARBA00022989"/>
    </source>
</evidence>
<feature type="transmembrane region" description="Helical" evidence="6">
    <location>
        <begin position="6"/>
        <end position="23"/>
    </location>
</feature>
<comment type="subcellular location">
    <subcellularLocation>
        <location evidence="1">Cell membrane</location>
        <topology evidence="1">Multi-pass membrane protein</topology>
    </subcellularLocation>
</comment>
<feature type="domain" description="DUF5698" evidence="8">
    <location>
        <begin position="19"/>
        <end position="75"/>
    </location>
</feature>
<dbReference type="InterPro" id="IPR022930">
    <property type="entry name" value="UPF0316"/>
</dbReference>
<evidence type="ECO:0000313" key="9">
    <source>
        <dbReference type="EMBL" id="GEN36813.1"/>
    </source>
</evidence>
<proteinExistence type="predicted"/>
<evidence type="ECO:0000256" key="5">
    <source>
        <dbReference type="ARBA" id="ARBA00023136"/>
    </source>
</evidence>
<evidence type="ECO:0000256" key="6">
    <source>
        <dbReference type="SAM" id="Phobius"/>
    </source>
</evidence>
<evidence type="ECO:0000256" key="1">
    <source>
        <dbReference type="ARBA" id="ARBA00004651"/>
    </source>
</evidence>
<sequence>MDYALMALVQILYVALNSLRVVFMIKGRKYIAAILSGFEIFVYISGLAIVLKYMDTFLGIFIYCITYAVGILVGIYIEQKIALGYITLQIVSEKGREMTEALRKKGYGVTEWHGLGASGPRFIYFILARRKEYEDVTSAIQQIDPAAFIIYQEPKYFIGGYTTRNII</sequence>
<dbReference type="NCBIfam" id="NF003194">
    <property type="entry name" value="PRK04164.1-5"/>
    <property type="match status" value="1"/>
</dbReference>
<feature type="domain" description="DUF2179" evidence="7">
    <location>
        <begin position="107"/>
        <end position="159"/>
    </location>
</feature>
<dbReference type="Proteomes" id="UP000321157">
    <property type="component" value="Unassembled WGS sequence"/>
</dbReference>
<dbReference type="CDD" id="cd16381">
    <property type="entry name" value="YitT_C_like_1"/>
    <property type="match status" value="1"/>
</dbReference>
<organism evidence="9 10">
    <name type="scientific">Aneurinibacillus danicus</name>
    <dbReference type="NCBI Taxonomy" id="267746"/>
    <lineage>
        <taxon>Bacteria</taxon>
        <taxon>Bacillati</taxon>
        <taxon>Bacillota</taxon>
        <taxon>Bacilli</taxon>
        <taxon>Bacillales</taxon>
        <taxon>Paenibacillaceae</taxon>
        <taxon>Aneurinibacillus group</taxon>
        <taxon>Aneurinibacillus</taxon>
    </lineage>
</organism>
<dbReference type="AlphaFoldDB" id="A0A511VGY5"/>
<keyword evidence="4 6" id="KW-1133">Transmembrane helix</keyword>
<dbReference type="PANTHER" id="PTHR40060">
    <property type="entry name" value="UPF0316 PROTEIN YEBE"/>
    <property type="match status" value="1"/>
</dbReference>
<comment type="caution">
    <text evidence="9">The sequence shown here is derived from an EMBL/GenBank/DDBJ whole genome shotgun (WGS) entry which is preliminary data.</text>
</comment>
<keyword evidence="2" id="KW-1003">Cell membrane</keyword>
<evidence type="ECO:0000259" key="8">
    <source>
        <dbReference type="Pfam" id="PF18955"/>
    </source>
</evidence>
<feature type="transmembrane region" description="Helical" evidence="6">
    <location>
        <begin position="30"/>
        <end position="51"/>
    </location>
</feature>
<dbReference type="Pfam" id="PF18955">
    <property type="entry name" value="DUF5698"/>
    <property type="match status" value="1"/>
</dbReference>
<feature type="transmembrane region" description="Helical" evidence="6">
    <location>
        <begin position="57"/>
        <end position="77"/>
    </location>
</feature>
<dbReference type="Pfam" id="PF10035">
    <property type="entry name" value="DUF2179"/>
    <property type="match status" value="1"/>
</dbReference>
<dbReference type="EMBL" id="BJXX01000236">
    <property type="protein sequence ID" value="GEN36813.1"/>
    <property type="molecule type" value="Genomic_DNA"/>
</dbReference>
<dbReference type="InterPro" id="IPR019264">
    <property type="entry name" value="DUF2179"/>
</dbReference>
<dbReference type="OrthoDB" id="48231at2"/>
<keyword evidence="10" id="KW-1185">Reference proteome</keyword>
<evidence type="ECO:0000313" key="10">
    <source>
        <dbReference type="Proteomes" id="UP000321157"/>
    </source>
</evidence>
<accession>A0A511VGY5</accession>
<dbReference type="RefSeq" id="WP_146812439.1">
    <property type="nucleotide sequence ID" value="NZ_BJXX01000236.1"/>
</dbReference>
<name>A0A511VGY5_9BACL</name>
<dbReference type="PANTHER" id="PTHR40060:SF1">
    <property type="entry name" value="UPF0316 PROTEIN YEBE"/>
    <property type="match status" value="1"/>
</dbReference>
<keyword evidence="5 6" id="KW-0472">Membrane</keyword>
<gene>
    <name evidence="9" type="ORF">ADA01nite_42730</name>
</gene>
<evidence type="ECO:0000256" key="2">
    <source>
        <dbReference type="ARBA" id="ARBA00022475"/>
    </source>
</evidence>
<keyword evidence="3 6" id="KW-0812">Transmembrane</keyword>
<protein>
    <submittedName>
        <fullName evidence="9">UPF0316 protein</fullName>
    </submittedName>
</protein>
<dbReference type="InterPro" id="IPR015867">
    <property type="entry name" value="N-reg_PII/ATP_PRibTrfase_C"/>
</dbReference>
<reference evidence="9 10" key="1">
    <citation type="submission" date="2019-07" db="EMBL/GenBank/DDBJ databases">
        <title>Whole genome shotgun sequence of Aneurinibacillus danicus NBRC 102444.</title>
        <authorList>
            <person name="Hosoyama A."/>
            <person name="Uohara A."/>
            <person name="Ohji S."/>
            <person name="Ichikawa N."/>
        </authorList>
    </citation>
    <scope>NUCLEOTIDE SEQUENCE [LARGE SCALE GENOMIC DNA]</scope>
    <source>
        <strain evidence="9 10">NBRC 102444</strain>
    </source>
</reference>
<dbReference type="InterPro" id="IPR044035">
    <property type="entry name" value="DUF5698"/>
</dbReference>
<evidence type="ECO:0000259" key="7">
    <source>
        <dbReference type="Pfam" id="PF10035"/>
    </source>
</evidence>
<evidence type="ECO:0000256" key="3">
    <source>
        <dbReference type="ARBA" id="ARBA00022692"/>
    </source>
</evidence>
<dbReference type="GO" id="GO:0005886">
    <property type="term" value="C:plasma membrane"/>
    <property type="evidence" value="ECO:0007669"/>
    <property type="project" value="UniProtKB-SubCell"/>
</dbReference>